<feature type="region of interest" description="Disordered" evidence="1">
    <location>
        <begin position="77"/>
        <end position="102"/>
    </location>
</feature>
<reference evidence="2 3" key="1">
    <citation type="journal article" date="2012" name="Eukaryot. Cell">
        <title>Draft genome sequence of Wickerhamomyces ciferrii NRRL Y-1031 F-60-10.</title>
        <authorList>
            <person name="Schneider J."/>
            <person name="Andrea H."/>
            <person name="Blom J."/>
            <person name="Jaenicke S."/>
            <person name="Ruckert C."/>
            <person name="Schorsch C."/>
            <person name="Szczepanowski R."/>
            <person name="Farwick M."/>
            <person name="Goesmann A."/>
            <person name="Puhler A."/>
            <person name="Schaffer S."/>
            <person name="Tauch A."/>
            <person name="Kohler T."/>
            <person name="Brinkrolf K."/>
        </authorList>
    </citation>
    <scope>NUCLEOTIDE SEQUENCE [LARGE SCALE GENOMIC DNA]</scope>
    <source>
        <strain evidence="3">ATCC 14091 / BCRC 22168 / CBS 111 / JCM 3599 / NBRC 0793 / NRRL Y-1031 F-60-10</strain>
    </source>
</reference>
<protein>
    <submittedName>
        <fullName evidence="2">Uncharacterized protein</fullName>
    </submittedName>
</protein>
<evidence type="ECO:0000313" key="2">
    <source>
        <dbReference type="EMBL" id="CCH41004.1"/>
    </source>
</evidence>
<dbReference type="AlphaFoldDB" id="K0KHX4"/>
<keyword evidence="3" id="KW-1185">Reference proteome</keyword>
<accession>K0KHX4</accession>
<feature type="compositionally biased region" description="Polar residues" evidence="1">
    <location>
        <begin position="93"/>
        <end position="102"/>
    </location>
</feature>
<gene>
    <name evidence="2" type="ORF">BN7_541</name>
</gene>
<feature type="region of interest" description="Disordered" evidence="1">
    <location>
        <begin position="1"/>
        <end position="36"/>
    </location>
</feature>
<name>K0KHX4_WICCF</name>
<evidence type="ECO:0000313" key="3">
    <source>
        <dbReference type="Proteomes" id="UP000009328"/>
    </source>
</evidence>
<dbReference type="EMBL" id="CAIF01000011">
    <property type="protein sequence ID" value="CCH41004.1"/>
    <property type="molecule type" value="Genomic_DNA"/>
</dbReference>
<sequence>MSKSNTLGKLAEATSKTLKSKPYQKKPQGNKLYPDPKVARFLSKTDPIRKEEIQDQLFTQGSGLPRLSKINPAASRSILQGGDDRSSGIPRMGSNNMFGLSSTGRLQRNIDYSNPKDVQWMTFETKKPEISQSYKEIIEDNSILLIINDISDTATDVNYKNKIEGTIKAFESVPNTTKFLNIQKEMFIKLLENDPILYKCLANLRIQPSSKVGKLGSFMKLISIPSHAIEITPKIIDVLQANKGSYKLVSLYVNLDRSPQLAQDLISISKDFTSDTKEMNYESLLKKAIDSHTEDSTSKSILKKIGESNLLKLSTTDKSISFIIADTGKTDINHKITS</sequence>
<organism evidence="2 3">
    <name type="scientific">Wickerhamomyces ciferrii (strain ATCC 14091 / BCRC 22168 / CBS 111 / JCM 3599 / NBRC 0793 / NRRL Y-1031 F-60-10)</name>
    <name type="common">Yeast</name>
    <name type="synonym">Pichia ciferrii</name>
    <dbReference type="NCBI Taxonomy" id="1206466"/>
    <lineage>
        <taxon>Eukaryota</taxon>
        <taxon>Fungi</taxon>
        <taxon>Dikarya</taxon>
        <taxon>Ascomycota</taxon>
        <taxon>Saccharomycotina</taxon>
        <taxon>Saccharomycetes</taxon>
        <taxon>Phaffomycetales</taxon>
        <taxon>Wickerhamomycetaceae</taxon>
        <taxon>Wickerhamomyces</taxon>
    </lineage>
</organism>
<evidence type="ECO:0000256" key="1">
    <source>
        <dbReference type="SAM" id="MobiDB-lite"/>
    </source>
</evidence>
<dbReference type="InParanoid" id="K0KHX4"/>
<dbReference type="Proteomes" id="UP000009328">
    <property type="component" value="Unassembled WGS sequence"/>
</dbReference>
<comment type="caution">
    <text evidence="2">The sequence shown here is derived from an EMBL/GenBank/DDBJ whole genome shotgun (WGS) entry which is preliminary data.</text>
</comment>
<dbReference type="HOGENOM" id="CLU_821835_0_0_1"/>
<proteinExistence type="predicted"/>